<keyword evidence="6 8" id="KW-0342">GTP-binding</keyword>
<proteinExistence type="inferred from homology"/>
<sequence>MTLGSSPLIPAQLLGCVLAGGQSRRMGGGDKTLVDLGGKTMLEIILNRLRPQIGSIILNANGDPKRFSEFGLPVVSDPVGEYAGPLAGVLAGLTYARDEMPDVTHVVSIAGDTPFFPADLVTAMAASVPGNKPVIALASSSNKLHPVFGLWPVALIDDLTEWLETGKSGKVLAFVDRHDSVEVAFAPDPETGLDPFFNANRPEDLSEVRRLLSQEAS</sequence>
<feature type="binding site" evidence="8">
    <location>
        <position position="31"/>
    </location>
    <ligand>
        <name>GTP</name>
        <dbReference type="ChEBI" id="CHEBI:37565"/>
    </ligand>
</feature>
<keyword evidence="10" id="KW-0548">Nucleotidyltransferase</keyword>
<feature type="binding site" evidence="8">
    <location>
        <position position="112"/>
    </location>
    <ligand>
        <name>Mg(2+)</name>
        <dbReference type="ChEBI" id="CHEBI:18420"/>
    </ligand>
</feature>
<evidence type="ECO:0000256" key="5">
    <source>
        <dbReference type="ARBA" id="ARBA00022842"/>
    </source>
</evidence>
<evidence type="ECO:0000313" key="10">
    <source>
        <dbReference type="EMBL" id="SMP16633.1"/>
    </source>
</evidence>
<evidence type="ECO:0000256" key="3">
    <source>
        <dbReference type="ARBA" id="ARBA00022723"/>
    </source>
</evidence>
<gene>
    <name evidence="8" type="primary">mobA</name>
    <name evidence="10" type="ORF">SAMN06265374_1727</name>
</gene>
<evidence type="ECO:0000256" key="1">
    <source>
        <dbReference type="ARBA" id="ARBA00022490"/>
    </source>
</evidence>
<protein>
    <recommendedName>
        <fullName evidence="8">Molybdenum cofactor guanylyltransferase</fullName>
        <shortName evidence="8">MoCo guanylyltransferase</shortName>
        <ecNumber evidence="8">2.7.7.77</ecNumber>
    </recommendedName>
    <alternativeName>
        <fullName evidence="8">GTP:molybdopterin guanylyltransferase</fullName>
    </alternativeName>
    <alternativeName>
        <fullName evidence="8">Mo-MPT guanylyltransferase</fullName>
    </alternativeName>
    <alternativeName>
        <fullName evidence="8">Molybdopterin guanylyltransferase</fullName>
    </alternativeName>
    <alternativeName>
        <fullName evidence="8">Molybdopterin-guanine dinucleotide synthase</fullName>
        <shortName evidence="8">MGD synthase</shortName>
    </alternativeName>
</protein>
<organism evidence="10 11">
    <name type="scientific">Roseibium denhamense</name>
    <dbReference type="NCBI Taxonomy" id="76305"/>
    <lineage>
        <taxon>Bacteria</taxon>
        <taxon>Pseudomonadati</taxon>
        <taxon>Pseudomonadota</taxon>
        <taxon>Alphaproteobacteria</taxon>
        <taxon>Hyphomicrobiales</taxon>
        <taxon>Stappiaceae</taxon>
        <taxon>Roseibium</taxon>
    </lineage>
</organism>
<keyword evidence="4 8" id="KW-0547">Nucleotide-binding</keyword>
<keyword evidence="1 8" id="KW-0963">Cytoplasm</keyword>
<comment type="subcellular location">
    <subcellularLocation>
        <location evidence="8">Cytoplasm</location>
    </subcellularLocation>
</comment>
<feature type="binding site" evidence="8">
    <location>
        <position position="77"/>
    </location>
    <ligand>
        <name>GTP</name>
        <dbReference type="ChEBI" id="CHEBI:37565"/>
    </ligand>
</feature>
<dbReference type="HAMAP" id="MF_00316">
    <property type="entry name" value="MobA"/>
    <property type="match status" value="1"/>
</dbReference>
<comment type="domain">
    <text evidence="8">The N-terminal domain determines nucleotide recognition and specific binding, while the C-terminal domain determines the specific binding to the target protein.</text>
</comment>
<dbReference type="EMBL" id="FXTT01000002">
    <property type="protein sequence ID" value="SMP16633.1"/>
    <property type="molecule type" value="Genomic_DNA"/>
</dbReference>
<evidence type="ECO:0000256" key="2">
    <source>
        <dbReference type="ARBA" id="ARBA00022679"/>
    </source>
</evidence>
<feature type="binding site" evidence="8">
    <location>
        <position position="59"/>
    </location>
    <ligand>
        <name>GTP</name>
        <dbReference type="ChEBI" id="CHEBI:37565"/>
    </ligand>
</feature>
<accession>A0ABY1NRY1</accession>
<evidence type="ECO:0000256" key="7">
    <source>
        <dbReference type="ARBA" id="ARBA00023150"/>
    </source>
</evidence>
<evidence type="ECO:0000313" key="11">
    <source>
        <dbReference type="Proteomes" id="UP001157914"/>
    </source>
</evidence>
<dbReference type="Pfam" id="PF12804">
    <property type="entry name" value="NTP_transf_3"/>
    <property type="match status" value="1"/>
</dbReference>
<dbReference type="CDD" id="cd02503">
    <property type="entry name" value="MobA"/>
    <property type="match status" value="1"/>
</dbReference>
<keyword evidence="5 8" id="KW-0460">Magnesium</keyword>
<dbReference type="Proteomes" id="UP001157914">
    <property type="component" value="Unassembled WGS sequence"/>
</dbReference>
<keyword evidence="2 8" id="KW-0808">Transferase</keyword>
<dbReference type="NCBIfam" id="TIGR02665">
    <property type="entry name" value="molyb_mobA"/>
    <property type="match status" value="1"/>
</dbReference>
<dbReference type="PANTHER" id="PTHR19136">
    <property type="entry name" value="MOLYBDENUM COFACTOR GUANYLYLTRANSFERASE"/>
    <property type="match status" value="1"/>
</dbReference>
<name>A0ABY1NRY1_9HYPH</name>
<dbReference type="InterPro" id="IPR029044">
    <property type="entry name" value="Nucleotide-diphossugar_trans"/>
</dbReference>
<feature type="binding site" evidence="8">
    <location>
        <begin position="18"/>
        <end position="20"/>
    </location>
    <ligand>
        <name>GTP</name>
        <dbReference type="ChEBI" id="CHEBI:37565"/>
    </ligand>
</feature>
<comment type="subunit">
    <text evidence="8">Monomer.</text>
</comment>
<comment type="similarity">
    <text evidence="8">Belongs to the MobA family.</text>
</comment>
<evidence type="ECO:0000256" key="4">
    <source>
        <dbReference type="ARBA" id="ARBA00022741"/>
    </source>
</evidence>
<reference evidence="10 11" key="1">
    <citation type="submission" date="2017-05" db="EMBL/GenBank/DDBJ databases">
        <authorList>
            <person name="Varghese N."/>
            <person name="Submissions S."/>
        </authorList>
    </citation>
    <scope>NUCLEOTIDE SEQUENCE [LARGE SCALE GENOMIC DNA]</scope>
    <source>
        <strain evidence="10 11">DSM 15949</strain>
    </source>
</reference>
<keyword evidence="11" id="KW-1185">Reference proteome</keyword>
<feature type="binding site" evidence="8">
    <location>
        <position position="112"/>
    </location>
    <ligand>
        <name>GTP</name>
        <dbReference type="ChEBI" id="CHEBI:37565"/>
    </ligand>
</feature>
<dbReference type="GO" id="GO:0016779">
    <property type="term" value="F:nucleotidyltransferase activity"/>
    <property type="evidence" value="ECO:0007669"/>
    <property type="project" value="UniProtKB-KW"/>
</dbReference>
<dbReference type="SUPFAM" id="SSF53448">
    <property type="entry name" value="Nucleotide-diphospho-sugar transferases"/>
    <property type="match status" value="1"/>
</dbReference>
<feature type="domain" description="MobA-like NTP transferase" evidence="9">
    <location>
        <begin position="15"/>
        <end position="173"/>
    </location>
</feature>
<dbReference type="InterPro" id="IPR013482">
    <property type="entry name" value="Molybde_CF_guanTrfase"/>
</dbReference>
<dbReference type="EC" id="2.7.7.77" evidence="8"/>
<comment type="cofactor">
    <cofactor evidence="8">
        <name>Mg(2+)</name>
        <dbReference type="ChEBI" id="CHEBI:18420"/>
    </cofactor>
</comment>
<evidence type="ECO:0000259" key="9">
    <source>
        <dbReference type="Pfam" id="PF12804"/>
    </source>
</evidence>
<comment type="caution">
    <text evidence="10">The sequence shown here is derived from an EMBL/GenBank/DDBJ whole genome shotgun (WGS) entry which is preliminary data.</text>
</comment>
<evidence type="ECO:0000256" key="8">
    <source>
        <dbReference type="HAMAP-Rule" id="MF_00316"/>
    </source>
</evidence>
<dbReference type="Gene3D" id="3.90.550.10">
    <property type="entry name" value="Spore Coat Polysaccharide Biosynthesis Protein SpsA, Chain A"/>
    <property type="match status" value="1"/>
</dbReference>
<evidence type="ECO:0000256" key="6">
    <source>
        <dbReference type="ARBA" id="ARBA00023134"/>
    </source>
</evidence>
<dbReference type="InterPro" id="IPR025877">
    <property type="entry name" value="MobA-like_NTP_Trfase"/>
</dbReference>
<comment type="function">
    <text evidence="8">Transfers a GMP moiety from GTP to Mo-molybdopterin (Mo-MPT) cofactor (Moco or molybdenum cofactor) to form Mo-molybdopterin guanine dinucleotide (Mo-MGD) cofactor.</text>
</comment>
<comment type="catalytic activity">
    <reaction evidence="8">
        <text>Mo-molybdopterin + GTP + H(+) = Mo-molybdopterin guanine dinucleotide + diphosphate</text>
        <dbReference type="Rhea" id="RHEA:34243"/>
        <dbReference type="ChEBI" id="CHEBI:15378"/>
        <dbReference type="ChEBI" id="CHEBI:33019"/>
        <dbReference type="ChEBI" id="CHEBI:37565"/>
        <dbReference type="ChEBI" id="CHEBI:71302"/>
        <dbReference type="ChEBI" id="CHEBI:71310"/>
        <dbReference type="EC" id="2.7.7.77"/>
    </reaction>
</comment>
<keyword evidence="7 8" id="KW-0501">Molybdenum cofactor biosynthesis</keyword>
<keyword evidence="3 8" id="KW-0479">Metal-binding</keyword>
<dbReference type="PANTHER" id="PTHR19136:SF81">
    <property type="entry name" value="MOLYBDENUM COFACTOR GUANYLYLTRANSFERASE"/>
    <property type="match status" value="1"/>
</dbReference>